<feature type="transmembrane region" description="Helical" evidence="7">
    <location>
        <begin position="99"/>
        <end position="117"/>
    </location>
</feature>
<dbReference type="Pfam" id="PF07690">
    <property type="entry name" value="MFS_1"/>
    <property type="match status" value="1"/>
</dbReference>
<evidence type="ECO:0000313" key="10">
    <source>
        <dbReference type="Proteomes" id="UP000229897"/>
    </source>
</evidence>
<dbReference type="Gene3D" id="1.20.1250.20">
    <property type="entry name" value="MFS general substrate transporter like domains"/>
    <property type="match status" value="1"/>
</dbReference>
<feature type="transmembrane region" description="Helical" evidence="7">
    <location>
        <begin position="269"/>
        <end position="288"/>
    </location>
</feature>
<evidence type="ECO:0000256" key="5">
    <source>
        <dbReference type="ARBA" id="ARBA00022989"/>
    </source>
</evidence>
<feature type="transmembrane region" description="Helical" evidence="7">
    <location>
        <begin position="234"/>
        <end position="257"/>
    </location>
</feature>
<evidence type="ECO:0000256" key="4">
    <source>
        <dbReference type="ARBA" id="ARBA00022692"/>
    </source>
</evidence>
<feature type="transmembrane region" description="Helical" evidence="7">
    <location>
        <begin position="61"/>
        <end position="78"/>
    </location>
</feature>
<evidence type="ECO:0000256" key="3">
    <source>
        <dbReference type="ARBA" id="ARBA00022475"/>
    </source>
</evidence>
<dbReference type="AlphaFoldDB" id="A0A2D2DFJ3"/>
<feature type="transmembrane region" description="Helical" evidence="7">
    <location>
        <begin position="323"/>
        <end position="342"/>
    </location>
</feature>
<evidence type="ECO:0000256" key="1">
    <source>
        <dbReference type="ARBA" id="ARBA00004651"/>
    </source>
</evidence>
<sequence length="419" mass="44600">MRRTVPVLAVQRRSDFRLPVPRAMTVLSDQVRKRGLNALLAYTFLMVVGFAMLMPLVSVHFVSNAGMAAAVVGGALALRQMTQQGLALVGGMLADRFGVRPMICLGVLLRAAGFASLAFADDALMLCVAMVVSALGGALFEAPYQAAIAALTTEETRPRYYALSNWVSGIASTIGPLVGVALLHVDFQMVCLAAAACFALNCGIALWMLPPLEIQEAPQAMTHRLGLVTRDRPFLLFTGLMMGYWFVAVQINISFPLLAERLSGNQDSVGIMFALSAGLTVLLQYHLLRVAERWLSTQQILVLGVTIIALGAGAIALAHTFAAFLVCVAAFSVGAILVRPTMQNLIASMANPQAMGTFLGFSSLSLALGGAIGNVAGGWLVELSSARQWPQLPWMIFCAVGLLSAFGLFRLAPRAREAT</sequence>
<dbReference type="InterPro" id="IPR020846">
    <property type="entry name" value="MFS_dom"/>
</dbReference>
<organism evidence="9 10">
    <name type="scientific">Massilia violaceinigra</name>
    <dbReference type="NCBI Taxonomy" id="2045208"/>
    <lineage>
        <taxon>Bacteria</taxon>
        <taxon>Pseudomonadati</taxon>
        <taxon>Pseudomonadota</taxon>
        <taxon>Betaproteobacteria</taxon>
        <taxon>Burkholderiales</taxon>
        <taxon>Oxalobacteraceae</taxon>
        <taxon>Telluria group</taxon>
        <taxon>Massilia</taxon>
    </lineage>
</organism>
<accession>A0A2D2DFJ3</accession>
<dbReference type="Proteomes" id="UP000229897">
    <property type="component" value="Chromosome"/>
</dbReference>
<evidence type="ECO:0000256" key="2">
    <source>
        <dbReference type="ARBA" id="ARBA00022448"/>
    </source>
</evidence>
<dbReference type="PANTHER" id="PTHR23517:SF2">
    <property type="entry name" value="MULTIDRUG RESISTANCE PROTEIN MDTH"/>
    <property type="match status" value="1"/>
</dbReference>
<dbReference type="SUPFAM" id="SSF103473">
    <property type="entry name" value="MFS general substrate transporter"/>
    <property type="match status" value="1"/>
</dbReference>
<dbReference type="InterPro" id="IPR036259">
    <property type="entry name" value="MFS_trans_sf"/>
</dbReference>
<name>A0A2D2DFJ3_9BURK</name>
<feature type="transmembrane region" description="Helical" evidence="7">
    <location>
        <begin position="187"/>
        <end position="209"/>
    </location>
</feature>
<dbReference type="InterPro" id="IPR050171">
    <property type="entry name" value="MFS_Transporters"/>
</dbReference>
<evidence type="ECO:0000313" key="9">
    <source>
        <dbReference type="EMBL" id="ATQ73746.1"/>
    </source>
</evidence>
<keyword evidence="10" id="KW-1185">Reference proteome</keyword>
<feature type="transmembrane region" description="Helical" evidence="7">
    <location>
        <begin position="392"/>
        <end position="412"/>
    </location>
</feature>
<keyword evidence="4 7" id="KW-0812">Transmembrane</keyword>
<proteinExistence type="predicted"/>
<evidence type="ECO:0000256" key="7">
    <source>
        <dbReference type="SAM" id="Phobius"/>
    </source>
</evidence>
<feature type="transmembrane region" description="Helical" evidence="7">
    <location>
        <begin position="36"/>
        <end position="55"/>
    </location>
</feature>
<evidence type="ECO:0000256" key="6">
    <source>
        <dbReference type="ARBA" id="ARBA00023136"/>
    </source>
</evidence>
<dbReference type="CDD" id="cd17329">
    <property type="entry name" value="MFS_MdtH_MDR_like"/>
    <property type="match status" value="1"/>
</dbReference>
<evidence type="ECO:0000259" key="8">
    <source>
        <dbReference type="PROSITE" id="PS50850"/>
    </source>
</evidence>
<keyword evidence="3" id="KW-1003">Cell membrane</keyword>
<keyword evidence="2" id="KW-0813">Transport</keyword>
<dbReference type="KEGG" id="mass:CR152_03895"/>
<feature type="transmembrane region" description="Helical" evidence="7">
    <location>
        <begin position="160"/>
        <end position="181"/>
    </location>
</feature>
<dbReference type="GO" id="GO:0005886">
    <property type="term" value="C:plasma membrane"/>
    <property type="evidence" value="ECO:0007669"/>
    <property type="project" value="UniProtKB-SubCell"/>
</dbReference>
<feature type="domain" description="Major facilitator superfamily (MFS) profile" evidence="8">
    <location>
        <begin position="30"/>
        <end position="416"/>
    </location>
</feature>
<protein>
    <submittedName>
        <fullName evidence="9">MFS transporter</fullName>
    </submittedName>
</protein>
<feature type="transmembrane region" description="Helical" evidence="7">
    <location>
        <begin position="354"/>
        <end position="380"/>
    </location>
</feature>
<dbReference type="GO" id="GO:0022857">
    <property type="term" value="F:transmembrane transporter activity"/>
    <property type="evidence" value="ECO:0007669"/>
    <property type="project" value="InterPro"/>
</dbReference>
<dbReference type="PROSITE" id="PS50850">
    <property type="entry name" value="MFS"/>
    <property type="match status" value="1"/>
</dbReference>
<keyword evidence="5 7" id="KW-1133">Transmembrane helix</keyword>
<comment type="subcellular location">
    <subcellularLocation>
        <location evidence="1">Cell membrane</location>
        <topology evidence="1">Multi-pass membrane protein</topology>
    </subcellularLocation>
</comment>
<dbReference type="EMBL" id="CP024608">
    <property type="protein sequence ID" value="ATQ73746.1"/>
    <property type="molecule type" value="Genomic_DNA"/>
</dbReference>
<feature type="transmembrane region" description="Helical" evidence="7">
    <location>
        <begin position="123"/>
        <end position="140"/>
    </location>
</feature>
<dbReference type="PANTHER" id="PTHR23517">
    <property type="entry name" value="RESISTANCE PROTEIN MDTM, PUTATIVE-RELATED-RELATED"/>
    <property type="match status" value="1"/>
</dbReference>
<reference evidence="9" key="1">
    <citation type="submission" date="2017-10" db="EMBL/GenBank/DDBJ databases">
        <title>Massilia psychrophilum sp. nov., a novel purple-pigmented bacterium isolated from Tianshan glacier, Xinjiang Municipality, China.</title>
        <authorList>
            <person name="Wang H."/>
        </authorList>
    </citation>
    <scope>NUCLEOTIDE SEQUENCE [LARGE SCALE GENOMIC DNA]</scope>
    <source>
        <strain evidence="9">B2</strain>
    </source>
</reference>
<keyword evidence="6 7" id="KW-0472">Membrane</keyword>
<gene>
    <name evidence="9" type="ORF">CR152_03895</name>
</gene>
<feature type="transmembrane region" description="Helical" evidence="7">
    <location>
        <begin position="300"/>
        <end position="317"/>
    </location>
</feature>
<dbReference type="InterPro" id="IPR011701">
    <property type="entry name" value="MFS"/>
</dbReference>